<accession>A0A6J5MSV1</accession>
<feature type="compositionally biased region" description="Polar residues" evidence="1">
    <location>
        <begin position="27"/>
        <end position="50"/>
    </location>
</feature>
<evidence type="ECO:0000313" key="2">
    <source>
        <dbReference type="EMBL" id="CAB4137747.1"/>
    </source>
</evidence>
<feature type="compositionally biased region" description="Basic and acidic residues" evidence="1">
    <location>
        <begin position="7"/>
        <end position="22"/>
    </location>
</feature>
<feature type="compositionally biased region" description="Polar residues" evidence="1">
    <location>
        <begin position="63"/>
        <end position="85"/>
    </location>
</feature>
<gene>
    <name evidence="2" type="ORF">UFOVP325_81</name>
    <name evidence="3" type="ORF">UFOVP430_76</name>
</gene>
<name>A0A6J5MSV1_9CAUD</name>
<dbReference type="EMBL" id="LR796481">
    <property type="protein sequence ID" value="CAB4148020.1"/>
    <property type="molecule type" value="Genomic_DNA"/>
</dbReference>
<dbReference type="EMBL" id="LR796338">
    <property type="protein sequence ID" value="CAB4137747.1"/>
    <property type="molecule type" value="Genomic_DNA"/>
</dbReference>
<proteinExistence type="predicted"/>
<sequence length="85" mass="8849">MGLARAENPDNVHSDVEQDRYTGPDSGGTSYQKEYRTSFQTAGGSFTTKGLTGGGGNRVIGLSGQSRSSLVNWDSGATSSPGFTQ</sequence>
<feature type="region of interest" description="Disordered" evidence="1">
    <location>
        <begin position="1"/>
        <end position="85"/>
    </location>
</feature>
<organism evidence="3">
    <name type="scientific">uncultured Caudovirales phage</name>
    <dbReference type="NCBI Taxonomy" id="2100421"/>
    <lineage>
        <taxon>Viruses</taxon>
        <taxon>Duplodnaviria</taxon>
        <taxon>Heunggongvirae</taxon>
        <taxon>Uroviricota</taxon>
        <taxon>Caudoviricetes</taxon>
        <taxon>Peduoviridae</taxon>
        <taxon>Maltschvirus</taxon>
        <taxon>Maltschvirus maltsch</taxon>
    </lineage>
</organism>
<evidence type="ECO:0000313" key="3">
    <source>
        <dbReference type="EMBL" id="CAB4148020.1"/>
    </source>
</evidence>
<reference evidence="3" key="1">
    <citation type="submission" date="2020-04" db="EMBL/GenBank/DDBJ databases">
        <authorList>
            <person name="Chiriac C."/>
            <person name="Salcher M."/>
            <person name="Ghai R."/>
            <person name="Kavagutti S V."/>
        </authorList>
    </citation>
    <scope>NUCLEOTIDE SEQUENCE</scope>
</reference>
<evidence type="ECO:0000256" key="1">
    <source>
        <dbReference type="SAM" id="MobiDB-lite"/>
    </source>
</evidence>
<protein>
    <submittedName>
        <fullName evidence="3">Uncharacterized protein</fullName>
    </submittedName>
</protein>